<dbReference type="Pfam" id="PF13472">
    <property type="entry name" value="Lipase_GDSL_2"/>
    <property type="match status" value="1"/>
</dbReference>
<evidence type="ECO:0000313" key="4">
    <source>
        <dbReference type="Proteomes" id="UP000234950"/>
    </source>
</evidence>
<keyword evidence="1" id="KW-0732">Signal</keyword>
<proteinExistence type="predicted"/>
<dbReference type="OrthoDB" id="2596050at2"/>
<accession>A0A2N5H9R4</accession>
<reference evidence="3 4" key="1">
    <citation type="submission" date="2017-11" db="EMBL/GenBank/DDBJ databases">
        <title>Comparitive Functional Genomics of Dry Heat Resistant strains isolated from the Viking Spacecraft.</title>
        <authorList>
            <person name="Seuylemezian A."/>
            <person name="Cooper K."/>
            <person name="Vaishampayan P."/>
        </authorList>
    </citation>
    <scope>NUCLEOTIDE SEQUENCE [LARGE SCALE GENOMIC DNA]</scope>
    <source>
        <strain evidence="3 4">V32-6</strain>
    </source>
</reference>
<dbReference type="AlphaFoldDB" id="A0A2N5H9R4"/>
<evidence type="ECO:0000256" key="1">
    <source>
        <dbReference type="SAM" id="SignalP"/>
    </source>
</evidence>
<dbReference type="InterPro" id="IPR013830">
    <property type="entry name" value="SGNH_hydro"/>
</dbReference>
<dbReference type="GO" id="GO:0004622">
    <property type="term" value="F:phosphatidylcholine lysophospholipase activity"/>
    <property type="evidence" value="ECO:0007669"/>
    <property type="project" value="TreeGrafter"/>
</dbReference>
<dbReference type="RefSeq" id="WP_101650196.1">
    <property type="nucleotide sequence ID" value="NZ_PGVE01000078.1"/>
</dbReference>
<sequence length="286" mass="30588">MKLKRFSFILVFMLILNTLAAPLAFAKGTVESKQKLNIVALGDSITFGYPPPSTTAFPDLITGAKKVIKFGGSGATSTQLLAVINSNSKDFNHALKKADVITINIGSNDFMQATGVAGLFAKLQPLVPNLEANIANGELAKAISSSPITPLTPQQLALYTDNLTKIITAIRKQSDAPIILYNLYNPIVLGINSTLDGLFLGQLHIFIEGNLAGVNSLIQTAGKGKGIYVADAYSTFKANPAAYIIPFDIHPTLAGHQALASLADAKLTSITELEREHDRDKDNCHR</sequence>
<dbReference type="InterPro" id="IPR036514">
    <property type="entry name" value="SGNH_hydro_sf"/>
</dbReference>
<feature type="signal peptide" evidence="1">
    <location>
        <begin position="1"/>
        <end position="20"/>
    </location>
</feature>
<organism evidence="3 4">
    <name type="scientific">Neobacillus cucumis</name>
    <dbReference type="NCBI Taxonomy" id="1740721"/>
    <lineage>
        <taxon>Bacteria</taxon>
        <taxon>Bacillati</taxon>
        <taxon>Bacillota</taxon>
        <taxon>Bacilli</taxon>
        <taxon>Bacillales</taxon>
        <taxon>Bacillaceae</taxon>
        <taxon>Neobacillus</taxon>
    </lineage>
</organism>
<keyword evidence="4" id="KW-1185">Reference proteome</keyword>
<dbReference type="InterPro" id="IPR051532">
    <property type="entry name" value="Ester_Hydrolysis_Enzymes"/>
</dbReference>
<evidence type="ECO:0000313" key="3">
    <source>
        <dbReference type="EMBL" id="PLS02253.1"/>
    </source>
</evidence>
<protein>
    <recommendedName>
        <fullName evidence="2">SGNH hydrolase-type esterase domain-containing protein</fullName>
    </recommendedName>
</protein>
<name>A0A2N5H9R4_9BACI</name>
<dbReference type="Gene3D" id="3.40.50.1110">
    <property type="entry name" value="SGNH hydrolase"/>
    <property type="match status" value="1"/>
</dbReference>
<dbReference type="EMBL" id="PGVE01000078">
    <property type="protein sequence ID" value="PLS02253.1"/>
    <property type="molecule type" value="Genomic_DNA"/>
</dbReference>
<dbReference type="PANTHER" id="PTHR30383">
    <property type="entry name" value="THIOESTERASE 1/PROTEASE 1/LYSOPHOSPHOLIPASE L1"/>
    <property type="match status" value="1"/>
</dbReference>
<dbReference type="Proteomes" id="UP000234950">
    <property type="component" value="Unassembled WGS sequence"/>
</dbReference>
<feature type="chain" id="PRO_5039517511" description="SGNH hydrolase-type esterase domain-containing protein" evidence="1">
    <location>
        <begin position="21"/>
        <end position="286"/>
    </location>
</feature>
<comment type="caution">
    <text evidence="3">The sequence shown here is derived from an EMBL/GenBank/DDBJ whole genome shotgun (WGS) entry which is preliminary data.</text>
</comment>
<gene>
    <name evidence="3" type="ORF">CVD27_21160</name>
</gene>
<feature type="domain" description="SGNH hydrolase-type esterase" evidence="2">
    <location>
        <begin position="40"/>
        <end position="258"/>
    </location>
</feature>
<dbReference type="PANTHER" id="PTHR30383:SF5">
    <property type="entry name" value="SGNH HYDROLASE-TYPE ESTERASE DOMAIN-CONTAINING PROTEIN"/>
    <property type="match status" value="1"/>
</dbReference>
<dbReference type="SUPFAM" id="SSF52266">
    <property type="entry name" value="SGNH hydrolase"/>
    <property type="match status" value="1"/>
</dbReference>
<evidence type="ECO:0000259" key="2">
    <source>
        <dbReference type="Pfam" id="PF13472"/>
    </source>
</evidence>